<keyword evidence="2" id="KW-1185">Reference proteome</keyword>
<organism evidence="1 2">
    <name type="scientific">Carex littledalei</name>
    <dbReference type="NCBI Taxonomy" id="544730"/>
    <lineage>
        <taxon>Eukaryota</taxon>
        <taxon>Viridiplantae</taxon>
        <taxon>Streptophyta</taxon>
        <taxon>Embryophyta</taxon>
        <taxon>Tracheophyta</taxon>
        <taxon>Spermatophyta</taxon>
        <taxon>Magnoliopsida</taxon>
        <taxon>Liliopsida</taxon>
        <taxon>Poales</taxon>
        <taxon>Cyperaceae</taxon>
        <taxon>Cyperoideae</taxon>
        <taxon>Cariceae</taxon>
        <taxon>Carex</taxon>
        <taxon>Carex subgen. Euthyceras</taxon>
    </lineage>
</organism>
<dbReference type="Proteomes" id="UP000623129">
    <property type="component" value="Unassembled WGS sequence"/>
</dbReference>
<name>A0A833VE72_9POAL</name>
<dbReference type="OrthoDB" id="1470350at2759"/>
<sequence length="129" mass="14232">MGQPGLAHLIDPNHLSSHDNSDFPIANAKLDDVSDLLGEALFLPLYKWMMENGPVYRLAAGLRNFVVMSDPAVTSKVASESEGLSCFVHGEIFCMTYILLFCFYTATKGEKHAFANKTHLKVSVQLINV</sequence>
<proteinExistence type="predicted"/>
<accession>A0A833VE72</accession>
<evidence type="ECO:0000313" key="1">
    <source>
        <dbReference type="EMBL" id="KAF3336102.1"/>
    </source>
</evidence>
<reference evidence="1" key="1">
    <citation type="submission" date="2020-01" db="EMBL/GenBank/DDBJ databases">
        <title>Genome sequence of Kobresia littledalei, the first chromosome-level genome in the family Cyperaceae.</title>
        <authorList>
            <person name="Qu G."/>
        </authorList>
    </citation>
    <scope>NUCLEOTIDE SEQUENCE</scope>
    <source>
        <strain evidence="1">C.B.Clarke</strain>
        <tissue evidence="1">Leaf</tissue>
    </source>
</reference>
<dbReference type="AlphaFoldDB" id="A0A833VE72"/>
<dbReference type="GO" id="GO:0004497">
    <property type="term" value="F:monooxygenase activity"/>
    <property type="evidence" value="ECO:0007669"/>
    <property type="project" value="UniProtKB-KW"/>
</dbReference>
<dbReference type="EMBL" id="SWLB01000008">
    <property type="protein sequence ID" value="KAF3336102.1"/>
    <property type="molecule type" value="Genomic_DNA"/>
</dbReference>
<gene>
    <name evidence="1" type="ORF">FCM35_KLT20609</name>
</gene>
<evidence type="ECO:0000313" key="2">
    <source>
        <dbReference type="Proteomes" id="UP000623129"/>
    </source>
</evidence>
<keyword evidence="1" id="KW-0560">Oxidoreductase</keyword>
<keyword evidence="1" id="KW-0503">Monooxygenase</keyword>
<protein>
    <submittedName>
        <fullName evidence="1">Carotene epsilon-monooxygenase</fullName>
    </submittedName>
</protein>
<comment type="caution">
    <text evidence="1">The sequence shown here is derived from an EMBL/GenBank/DDBJ whole genome shotgun (WGS) entry which is preliminary data.</text>
</comment>